<name>A0A2H3DCL4_ARMGA</name>
<dbReference type="Proteomes" id="UP000217790">
    <property type="component" value="Unassembled WGS sequence"/>
</dbReference>
<dbReference type="EMBL" id="KZ293682">
    <property type="protein sequence ID" value="PBK86827.1"/>
    <property type="molecule type" value="Genomic_DNA"/>
</dbReference>
<evidence type="ECO:0000313" key="1">
    <source>
        <dbReference type="EMBL" id="PBK86827.1"/>
    </source>
</evidence>
<protein>
    <submittedName>
        <fullName evidence="1">Uncharacterized protein</fullName>
    </submittedName>
</protein>
<evidence type="ECO:0000313" key="2">
    <source>
        <dbReference type="Proteomes" id="UP000217790"/>
    </source>
</evidence>
<proteinExistence type="predicted"/>
<dbReference type="InParanoid" id="A0A2H3DCL4"/>
<dbReference type="AlphaFoldDB" id="A0A2H3DCL4"/>
<gene>
    <name evidence="1" type="ORF">ARMGADRAFT_1086317</name>
</gene>
<organism evidence="1 2">
    <name type="scientific">Armillaria gallica</name>
    <name type="common">Bulbous honey fungus</name>
    <name type="synonym">Armillaria bulbosa</name>
    <dbReference type="NCBI Taxonomy" id="47427"/>
    <lineage>
        <taxon>Eukaryota</taxon>
        <taxon>Fungi</taxon>
        <taxon>Dikarya</taxon>
        <taxon>Basidiomycota</taxon>
        <taxon>Agaricomycotina</taxon>
        <taxon>Agaricomycetes</taxon>
        <taxon>Agaricomycetidae</taxon>
        <taxon>Agaricales</taxon>
        <taxon>Marasmiineae</taxon>
        <taxon>Physalacriaceae</taxon>
        <taxon>Armillaria</taxon>
    </lineage>
</organism>
<keyword evidence="2" id="KW-1185">Reference proteome</keyword>
<sequence length="291" mass="32392">MIIFGGWDRCPCRAHEDDTEDDVSGREVRPRHPYANLPLGATSTLRLHKISCSGDQDPWNDQASVPQAVVQEFGVQARGSIVDLALNFVRRPPRSLHKLTASLACSAIQLASISILWWLDDCSPKLAGIAAGGGACVGYDWVRDRDKRPSEKYRNEIVAHETKYDRLEHSAQDTLNRLSNMTNSFFASNLDPPASHSDLFYATASIRNQDYAKMIDAGVPRGTNCGRIGGWVLGKTFTIQSIPELRAFLFFQTLSFLLHAASRTRRASIKVFEAIFGSSRQSRNLDSDRHV</sequence>
<accession>A0A2H3DCL4</accession>
<dbReference type="STRING" id="47427.A0A2H3DCL4"/>
<reference evidence="2" key="1">
    <citation type="journal article" date="2017" name="Nat. Ecol. Evol.">
        <title>Genome expansion and lineage-specific genetic innovations in the forest pathogenic fungi Armillaria.</title>
        <authorList>
            <person name="Sipos G."/>
            <person name="Prasanna A.N."/>
            <person name="Walter M.C."/>
            <person name="O'Connor E."/>
            <person name="Balint B."/>
            <person name="Krizsan K."/>
            <person name="Kiss B."/>
            <person name="Hess J."/>
            <person name="Varga T."/>
            <person name="Slot J."/>
            <person name="Riley R."/>
            <person name="Boka B."/>
            <person name="Rigling D."/>
            <person name="Barry K."/>
            <person name="Lee J."/>
            <person name="Mihaltcheva S."/>
            <person name="LaButti K."/>
            <person name="Lipzen A."/>
            <person name="Waldron R."/>
            <person name="Moloney N.M."/>
            <person name="Sperisen C."/>
            <person name="Kredics L."/>
            <person name="Vagvoelgyi C."/>
            <person name="Patrignani A."/>
            <person name="Fitzpatrick D."/>
            <person name="Nagy I."/>
            <person name="Doyle S."/>
            <person name="Anderson J.B."/>
            <person name="Grigoriev I.V."/>
            <person name="Gueldener U."/>
            <person name="Muensterkoetter M."/>
            <person name="Nagy L.G."/>
        </authorList>
    </citation>
    <scope>NUCLEOTIDE SEQUENCE [LARGE SCALE GENOMIC DNA]</scope>
    <source>
        <strain evidence="2">Ar21-2</strain>
    </source>
</reference>